<keyword evidence="1" id="KW-0472">Membrane</keyword>
<organism evidence="2 3">
    <name type="scientific">Rubroshorea leprosula</name>
    <dbReference type="NCBI Taxonomy" id="152421"/>
    <lineage>
        <taxon>Eukaryota</taxon>
        <taxon>Viridiplantae</taxon>
        <taxon>Streptophyta</taxon>
        <taxon>Embryophyta</taxon>
        <taxon>Tracheophyta</taxon>
        <taxon>Spermatophyta</taxon>
        <taxon>Magnoliopsida</taxon>
        <taxon>eudicotyledons</taxon>
        <taxon>Gunneridae</taxon>
        <taxon>Pentapetalae</taxon>
        <taxon>rosids</taxon>
        <taxon>malvids</taxon>
        <taxon>Malvales</taxon>
        <taxon>Dipterocarpaceae</taxon>
        <taxon>Rubroshorea</taxon>
    </lineage>
</organism>
<sequence>MVQVLSYTLATGAAAGFGATSDMRSASEGLISHNFFNRGYAASALVLLGFVCAAFLSIFSSHALPKKV</sequence>
<comment type="caution">
    <text evidence="2">The sequence shown here is derived from an EMBL/GenBank/DDBJ whole genome shotgun (WGS) entry which is preliminary data.</text>
</comment>
<dbReference type="EMBL" id="BPVZ01000005">
    <property type="protein sequence ID" value="GKU91930.1"/>
    <property type="molecule type" value="Genomic_DNA"/>
</dbReference>
<dbReference type="Proteomes" id="UP001054252">
    <property type="component" value="Unassembled WGS sequence"/>
</dbReference>
<evidence type="ECO:0000313" key="2">
    <source>
        <dbReference type="EMBL" id="GKU91930.1"/>
    </source>
</evidence>
<evidence type="ECO:0000256" key="1">
    <source>
        <dbReference type="SAM" id="Phobius"/>
    </source>
</evidence>
<evidence type="ECO:0000313" key="3">
    <source>
        <dbReference type="Proteomes" id="UP001054252"/>
    </source>
</evidence>
<feature type="transmembrane region" description="Helical" evidence="1">
    <location>
        <begin position="40"/>
        <end position="59"/>
    </location>
</feature>
<evidence type="ECO:0008006" key="4">
    <source>
        <dbReference type="Google" id="ProtNLM"/>
    </source>
</evidence>
<reference evidence="2 3" key="1">
    <citation type="journal article" date="2021" name="Commun. Biol.">
        <title>The genome of Shorea leprosula (Dipterocarpaceae) highlights the ecological relevance of drought in aseasonal tropical rainforests.</title>
        <authorList>
            <person name="Ng K.K.S."/>
            <person name="Kobayashi M.J."/>
            <person name="Fawcett J.A."/>
            <person name="Hatakeyama M."/>
            <person name="Paape T."/>
            <person name="Ng C.H."/>
            <person name="Ang C.C."/>
            <person name="Tnah L.H."/>
            <person name="Lee C.T."/>
            <person name="Nishiyama T."/>
            <person name="Sese J."/>
            <person name="O'Brien M.J."/>
            <person name="Copetti D."/>
            <person name="Mohd Noor M.I."/>
            <person name="Ong R.C."/>
            <person name="Putra M."/>
            <person name="Sireger I.Z."/>
            <person name="Indrioko S."/>
            <person name="Kosugi Y."/>
            <person name="Izuno A."/>
            <person name="Isagi Y."/>
            <person name="Lee S.L."/>
            <person name="Shimizu K.K."/>
        </authorList>
    </citation>
    <scope>NUCLEOTIDE SEQUENCE [LARGE SCALE GENOMIC DNA]</scope>
    <source>
        <strain evidence="2">214</strain>
    </source>
</reference>
<gene>
    <name evidence="2" type="ORF">SLEP1_g5735</name>
</gene>
<dbReference type="AlphaFoldDB" id="A0AAV5I3M7"/>
<keyword evidence="3" id="KW-1185">Reference proteome</keyword>
<proteinExistence type="predicted"/>
<keyword evidence="1" id="KW-1133">Transmembrane helix</keyword>
<accession>A0AAV5I3M7</accession>
<name>A0AAV5I3M7_9ROSI</name>
<protein>
    <recommendedName>
        <fullName evidence="4">CASP-like protein</fullName>
    </recommendedName>
</protein>
<keyword evidence="1" id="KW-0812">Transmembrane</keyword>